<dbReference type="AlphaFoldDB" id="F0QW64"/>
<sequence>MHWLLIKVVRDRPGILNEITASLLKQGINIRNIIGNSYALMLNIEDNINEITHDLSTIIDIEALGIINTSAPPLALSQRQLLTAFKAVLQQIGAKEVERILYRLGYEYAKSVVTEIPIGDPITTIKTYLYTATAYNRLIFKNLEATRNEIKIEFTNPFDEELSTTFTEGYIHGLINTAYSKLYTITINKHNNTYIATAKSLQYI</sequence>
<dbReference type="InterPro" id="IPR045865">
    <property type="entry name" value="ACT-like_dom_sf"/>
</dbReference>
<protein>
    <recommendedName>
        <fullName evidence="1">ACT domain-containing protein</fullName>
    </recommendedName>
</protein>
<evidence type="ECO:0000259" key="1">
    <source>
        <dbReference type="PROSITE" id="PS51671"/>
    </source>
</evidence>
<dbReference type="EMBL" id="CP002529">
    <property type="protein sequence ID" value="ADY02159.1"/>
    <property type="molecule type" value="Genomic_DNA"/>
</dbReference>
<dbReference type="Proteomes" id="UP000007485">
    <property type="component" value="Chromosome"/>
</dbReference>
<dbReference type="OrthoDB" id="26302at2157"/>
<evidence type="ECO:0000313" key="2">
    <source>
        <dbReference type="EMBL" id="ADY02159.1"/>
    </source>
</evidence>
<proteinExistence type="predicted"/>
<dbReference type="RefSeq" id="WP_013605321.1">
    <property type="nucleotide sequence ID" value="NC_015151.1"/>
</dbReference>
<dbReference type="SUPFAM" id="SSF55021">
    <property type="entry name" value="ACT-like"/>
    <property type="match status" value="1"/>
</dbReference>
<dbReference type="GeneID" id="10289610"/>
<organism evidence="2 3">
    <name type="scientific">Vulcanisaeta moutnovskia (strain 768-28)</name>
    <dbReference type="NCBI Taxonomy" id="985053"/>
    <lineage>
        <taxon>Archaea</taxon>
        <taxon>Thermoproteota</taxon>
        <taxon>Thermoprotei</taxon>
        <taxon>Thermoproteales</taxon>
        <taxon>Thermoproteaceae</taxon>
        <taxon>Vulcanisaeta</taxon>
    </lineage>
</organism>
<dbReference type="STRING" id="985053.VMUT_1958"/>
<dbReference type="KEGG" id="vmo:VMUT_1958"/>
<dbReference type="PROSITE" id="PS51671">
    <property type="entry name" value="ACT"/>
    <property type="match status" value="1"/>
</dbReference>
<dbReference type="InterPro" id="IPR002912">
    <property type="entry name" value="ACT_dom"/>
</dbReference>
<keyword evidence="3" id="KW-1185">Reference proteome</keyword>
<gene>
    <name evidence="2" type="ordered locus">VMUT_1958</name>
</gene>
<accession>F0QW64</accession>
<dbReference type="eggNOG" id="arCOG00813">
    <property type="taxonomic scope" value="Archaea"/>
</dbReference>
<feature type="domain" description="ACT" evidence="1">
    <location>
        <begin position="4"/>
        <end position="78"/>
    </location>
</feature>
<name>F0QW64_VULM7</name>
<reference evidence="2 3" key="1">
    <citation type="journal article" date="2011" name="J. Bacteriol.">
        <title>Complete genome sequence of 'Vulcanisaeta moutnovskia' strain 768-28, a novel member of the hyperthermophilic crenarchaeal genus vulcanisaeta.</title>
        <authorList>
            <person name="Gumerov V.M."/>
            <person name="Mardanov A.V."/>
            <person name="Beletsky A.V."/>
            <person name="Prokofeva M.I."/>
            <person name="Bonch-Osmolovskaya E.A."/>
            <person name="Ravin N.V."/>
            <person name="Skryabin K.G."/>
        </authorList>
    </citation>
    <scope>NUCLEOTIDE SEQUENCE [LARGE SCALE GENOMIC DNA]</scope>
    <source>
        <strain evidence="2 3">768-28</strain>
    </source>
</reference>
<dbReference type="HOGENOM" id="CLU_1340793_0_0_2"/>
<evidence type="ECO:0000313" key="3">
    <source>
        <dbReference type="Proteomes" id="UP000007485"/>
    </source>
</evidence>